<dbReference type="Gene3D" id="3.30.360.10">
    <property type="entry name" value="Dihydrodipicolinate Reductase, domain 2"/>
    <property type="match status" value="1"/>
</dbReference>
<dbReference type="Pfam" id="PF22725">
    <property type="entry name" value="GFO_IDH_MocA_C3"/>
    <property type="match status" value="1"/>
</dbReference>
<dbReference type="Pfam" id="PF01370">
    <property type="entry name" value="Epimerase"/>
    <property type="match status" value="1"/>
</dbReference>
<reference evidence="4 5" key="1">
    <citation type="journal article" date="2013" name="Antonie Van Leeuwenhoek">
        <title>Actinoplanes hulinensis sp. nov., a novel actinomycete isolated from soybean root (Glycine max (L.) Merr).</title>
        <authorList>
            <person name="Shen Y."/>
            <person name="Liu C."/>
            <person name="Wang X."/>
            <person name="Zhao J."/>
            <person name="Jia F."/>
            <person name="Zhang Y."/>
            <person name="Wang L."/>
            <person name="Yang D."/>
            <person name="Xiang W."/>
        </authorList>
    </citation>
    <scope>NUCLEOTIDE SEQUENCE [LARGE SCALE GENOMIC DNA]</scope>
    <source>
        <strain evidence="4 5">NEAU-M9</strain>
    </source>
</reference>
<evidence type="ECO:0000313" key="4">
    <source>
        <dbReference type="EMBL" id="MBW6433728.1"/>
    </source>
</evidence>
<accession>A0ABS7AYB6</accession>
<dbReference type="Proteomes" id="UP001519863">
    <property type="component" value="Unassembled WGS sequence"/>
</dbReference>
<dbReference type="InterPro" id="IPR055170">
    <property type="entry name" value="GFO_IDH_MocA-like_dom"/>
</dbReference>
<dbReference type="SUPFAM" id="SSF51735">
    <property type="entry name" value="NAD(P)-binding Rossmann-fold domains"/>
    <property type="match status" value="2"/>
</dbReference>
<sequence>MKRLALVGCGAVTELCHLPALLSPDPPFRVTALVDRDPSRLRAVAGALGHPVDVFADVGELPGRVDAALVATGPASHAAIAGRLAAAGTPVLVEKPVALTVPALAQLRTSGTPVVPAHVRRLYPATGWVAAQLASGRLGRLRRIRWREGAVYAWPAASPFTFSPGPGGGVLADLGPHILDLLAHWLGGPGEPLSYADNTDGGAASEAELRVAYGDVTAEVTLSRLRTLENRIVFEGTAGTLTVGTERAANQAIDGRPPEPIPAPDPALLTRAGLFRHQLVLFGRGIQGEPVPELATLADAEATVALLDRCRPTSRVARLWEPAEPPRPSSPLGAMRVAVTGANGFIGAHVVEHLLDAGAREVVAVTRTHAGRARLAHRAPDRLRFARADTRDAVALEEAFRGCDVVVHAVYGSRGEPAERWNVTVDGTAAAVTAAARAGARRVVHVSSAAVYRPDTGPVLTEDSPALEPAPDDLSYAAQKAAAERLALHRAGGPAEVVCLQPAAVYGPFGPVWTVRPLRLLRADNACLPSGGGGTCDVVHVHDVAGAITHLVTAPAVDGRRFLLAGPAATTWGDYYDRYRDLLGQTQLDLPDSANWPQREREFFRRVTRIDGTRLAETGFRPAITLDEGLATVAAWSRWAGLS</sequence>
<name>A0ABS7AYB6_9ACTN</name>
<dbReference type="EMBL" id="JAHXZI010000003">
    <property type="protein sequence ID" value="MBW6433728.1"/>
    <property type="molecule type" value="Genomic_DNA"/>
</dbReference>
<dbReference type="InterPro" id="IPR000683">
    <property type="entry name" value="Gfo/Idh/MocA-like_OxRdtase_N"/>
</dbReference>
<dbReference type="PANTHER" id="PTHR48079">
    <property type="entry name" value="PROTEIN YEEZ"/>
    <property type="match status" value="1"/>
</dbReference>
<feature type="domain" description="GFO/IDH/MocA-like oxidoreductase" evidence="3">
    <location>
        <begin position="131"/>
        <end position="241"/>
    </location>
</feature>
<dbReference type="RefSeq" id="WP_220143233.1">
    <property type="nucleotide sequence ID" value="NZ_JAHXZI010000003.1"/>
</dbReference>
<comment type="caution">
    <text evidence="4">The sequence shown here is derived from an EMBL/GenBank/DDBJ whole genome shotgun (WGS) entry which is preliminary data.</text>
</comment>
<dbReference type="Pfam" id="PF01408">
    <property type="entry name" value="GFO_IDH_MocA"/>
    <property type="match status" value="1"/>
</dbReference>
<evidence type="ECO:0000259" key="3">
    <source>
        <dbReference type="Pfam" id="PF22725"/>
    </source>
</evidence>
<proteinExistence type="predicted"/>
<evidence type="ECO:0000259" key="2">
    <source>
        <dbReference type="Pfam" id="PF01408"/>
    </source>
</evidence>
<organism evidence="4 5">
    <name type="scientific">Actinoplanes hulinensis</name>
    <dbReference type="NCBI Taxonomy" id="1144547"/>
    <lineage>
        <taxon>Bacteria</taxon>
        <taxon>Bacillati</taxon>
        <taxon>Actinomycetota</taxon>
        <taxon>Actinomycetes</taxon>
        <taxon>Micromonosporales</taxon>
        <taxon>Micromonosporaceae</taxon>
        <taxon>Actinoplanes</taxon>
    </lineage>
</organism>
<evidence type="ECO:0000259" key="1">
    <source>
        <dbReference type="Pfam" id="PF01370"/>
    </source>
</evidence>
<protein>
    <submittedName>
        <fullName evidence="4">NAD-dependent epimerase/dehydratase family protein</fullName>
    </submittedName>
</protein>
<feature type="domain" description="Gfo/Idh/MocA-like oxidoreductase N-terminal" evidence="2">
    <location>
        <begin position="3"/>
        <end position="106"/>
    </location>
</feature>
<keyword evidence="5" id="KW-1185">Reference proteome</keyword>
<dbReference type="InterPro" id="IPR036291">
    <property type="entry name" value="NAD(P)-bd_dom_sf"/>
</dbReference>
<dbReference type="PANTHER" id="PTHR48079:SF6">
    <property type="entry name" value="NAD(P)-BINDING DOMAIN-CONTAINING PROTEIN-RELATED"/>
    <property type="match status" value="1"/>
</dbReference>
<feature type="domain" description="NAD-dependent epimerase/dehydratase" evidence="1">
    <location>
        <begin position="337"/>
        <end position="557"/>
    </location>
</feature>
<gene>
    <name evidence="4" type="ORF">KZ829_08225</name>
</gene>
<dbReference type="InterPro" id="IPR001509">
    <property type="entry name" value="Epimerase_deHydtase"/>
</dbReference>
<evidence type="ECO:0000313" key="5">
    <source>
        <dbReference type="Proteomes" id="UP001519863"/>
    </source>
</evidence>
<dbReference type="InterPro" id="IPR051783">
    <property type="entry name" value="NAD(P)-dependent_oxidoreduct"/>
</dbReference>
<dbReference type="SUPFAM" id="SSF55347">
    <property type="entry name" value="Glyceraldehyde-3-phosphate dehydrogenase-like, C-terminal domain"/>
    <property type="match status" value="1"/>
</dbReference>
<dbReference type="Gene3D" id="3.40.50.720">
    <property type="entry name" value="NAD(P)-binding Rossmann-like Domain"/>
    <property type="match status" value="2"/>
</dbReference>